<evidence type="ECO:0000256" key="9">
    <source>
        <dbReference type="ARBA" id="ARBA00047899"/>
    </source>
</evidence>
<evidence type="ECO:0000259" key="13">
    <source>
        <dbReference type="PROSITE" id="PS50011"/>
    </source>
</evidence>
<keyword evidence="3" id="KW-0723">Serine/threonine-protein kinase</keyword>
<proteinExistence type="inferred from homology"/>
<dbReference type="Proteomes" id="UP000192578">
    <property type="component" value="Unassembled WGS sequence"/>
</dbReference>
<keyword evidence="8 11" id="KW-0067">ATP-binding</keyword>
<dbReference type="AlphaFoldDB" id="A0A1W0WJP3"/>
<feature type="region of interest" description="Disordered" evidence="12">
    <location>
        <begin position="1"/>
        <end position="26"/>
    </location>
</feature>
<feature type="domain" description="Protein kinase" evidence="13">
    <location>
        <begin position="581"/>
        <end position="918"/>
    </location>
</feature>
<evidence type="ECO:0000256" key="12">
    <source>
        <dbReference type="SAM" id="MobiDB-lite"/>
    </source>
</evidence>
<protein>
    <recommendedName>
        <fullName evidence="2">non-specific serine/threonine protein kinase</fullName>
        <ecNumber evidence="2">2.7.11.1</ecNumber>
    </recommendedName>
</protein>
<evidence type="ECO:0000256" key="10">
    <source>
        <dbReference type="ARBA" id="ARBA00048679"/>
    </source>
</evidence>
<sequence>MAGGGFRDGPFHPHSGSSSGSIQRNGLPLKKTAAFSRSTTNLASSSSAGGLTAFDIEIGSIKSSLRSSEAPVTRYSDPYFRRGGGAAAVPLPTNGVITRNDNGMNGNGVSPAVPFQNSYLNNSNYHAEQFSALSNHNGYQGLQLQGHRSAPLNQREKLSGTAITPAAPPPYAALTPDAYRLTGRNNNLYANGDLGQLLPARSQAQDRISSPFTASSTCSSNTNSYSRPTNDSPPHRLTTTHTVSSHSTHANNFINLSPAQSLQRLYSPQQPQQYQSQSSSSSALRHVLQHALETGEPFPDPWKVSLAPPSAVAAVQATLPAIAAQNVRSKFISMPLPMQASAPEPLRPRKSHPLYRGTEAPPPPPFSRNLLPYDSTAGPQLGMGRSERMTLGDAQFRETQQQEVFQLVAPPTYTGRYETPPQLSNAASGFNGRCEPVFLPEPPPHQQQQNQPQKQRHSQSPATSKSVPSLEDTRFAPSPPVTTVTSRLDGSETVVDENYVPTDRHRSASTCRRYMEQRMETIQRDCYDRQKRRMDLETEMTNMDLSEDFRQQFRQRLFDQESKNLRQSRAQGSSKMGTKDFEKLCTIGVGAFGQVILARKKETMKHYAVKILPKSDAMDPKKFAHVRAERDILAEASHSNIPWLVKLFYSFQDDLNLYFVMEYVPGGDLMTVLQIKGLFEEPLARFYTAELVCAIASVHAMKFIHRDIKPDNILIDGNGHIKLTDFGLCSGLRRTHKMQPQKSEDTATDDADIHIRSDSLAFINRPKEQLEKKGSGRKQKYGPTSSQRRNFSLQRQVAHSQVGTPNYMAPEVIASDGEAGYTQVCDWWSLGIILFEMLCGRVPFYAATPEEIQRKVLDWRSHLSVSSYPLSNEARDLITRLCCEPEKRLGSGKSDLMPTGRRGQVLVGADEIKNHPFFQPVNWSLTEKQKQPAPYVPRIQHMEDTSNFDSFDEDQSLWPGEGDRSWPPSDVPNGSAPFRGQKNPKFYDFTFRRFFEESGV</sequence>
<dbReference type="Pfam" id="PF00069">
    <property type="entry name" value="Pkinase"/>
    <property type="match status" value="2"/>
</dbReference>
<feature type="compositionally biased region" description="Low complexity" evidence="12">
    <location>
        <begin position="209"/>
        <end position="226"/>
    </location>
</feature>
<dbReference type="InterPro" id="IPR008271">
    <property type="entry name" value="Ser/Thr_kinase_AS"/>
</dbReference>
<keyword evidence="5" id="KW-0808">Transferase</keyword>
<feature type="binding site" evidence="11">
    <location>
        <position position="610"/>
    </location>
    <ligand>
        <name>ATP</name>
        <dbReference type="ChEBI" id="CHEBI:30616"/>
    </ligand>
</feature>
<feature type="compositionally biased region" description="Polar residues" evidence="12">
    <location>
        <begin position="458"/>
        <end position="467"/>
    </location>
</feature>
<reference evidence="16" key="1">
    <citation type="submission" date="2017-01" db="EMBL/GenBank/DDBJ databases">
        <title>Comparative genomics of anhydrobiosis in the tardigrade Hypsibius dujardini.</title>
        <authorList>
            <person name="Yoshida Y."/>
            <person name="Koutsovoulos G."/>
            <person name="Laetsch D."/>
            <person name="Stevens L."/>
            <person name="Kumar S."/>
            <person name="Horikawa D."/>
            <person name="Ishino K."/>
            <person name="Komine S."/>
            <person name="Tomita M."/>
            <person name="Blaxter M."/>
            <person name="Arakawa K."/>
        </authorList>
    </citation>
    <scope>NUCLEOTIDE SEQUENCE [LARGE SCALE GENOMIC DNA]</scope>
    <source>
        <strain evidence="16">Z151</strain>
    </source>
</reference>
<evidence type="ECO:0000313" key="16">
    <source>
        <dbReference type="Proteomes" id="UP000192578"/>
    </source>
</evidence>
<evidence type="ECO:0000256" key="8">
    <source>
        <dbReference type="ARBA" id="ARBA00022840"/>
    </source>
</evidence>
<evidence type="ECO:0000256" key="7">
    <source>
        <dbReference type="ARBA" id="ARBA00022777"/>
    </source>
</evidence>
<dbReference type="PROSITE" id="PS00108">
    <property type="entry name" value="PROTEIN_KINASE_ST"/>
    <property type="match status" value="1"/>
</dbReference>
<evidence type="ECO:0000256" key="1">
    <source>
        <dbReference type="ARBA" id="ARBA00009903"/>
    </source>
</evidence>
<name>A0A1W0WJP3_HYPEX</name>
<dbReference type="InterPro" id="IPR000719">
    <property type="entry name" value="Prot_kinase_dom"/>
</dbReference>
<feature type="compositionally biased region" description="Low complexity" evidence="12">
    <location>
        <begin position="263"/>
        <end position="282"/>
    </location>
</feature>
<dbReference type="PROSITE" id="PS50011">
    <property type="entry name" value="PROTEIN_KINASE_DOM"/>
    <property type="match status" value="1"/>
</dbReference>
<dbReference type="GO" id="GO:0000082">
    <property type="term" value="P:G1/S transition of mitotic cell cycle"/>
    <property type="evidence" value="ECO:0007669"/>
    <property type="project" value="TreeGrafter"/>
</dbReference>
<dbReference type="GO" id="GO:0004674">
    <property type="term" value="F:protein serine/threonine kinase activity"/>
    <property type="evidence" value="ECO:0007669"/>
    <property type="project" value="UniProtKB-KW"/>
</dbReference>
<dbReference type="InterPro" id="IPR000961">
    <property type="entry name" value="AGC-kinase_C"/>
</dbReference>
<gene>
    <name evidence="15" type="ORF">BV898_10409</name>
</gene>
<dbReference type="PROSITE" id="PS00107">
    <property type="entry name" value="PROTEIN_KINASE_ATP"/>
    <property type="match status" value="1"/>
</dbReference>
<dbReference type="Gene3D" id="1.10.510.10">
    <property type="entry name" value="Transferase(Phosphotransferase) domain 1"/>
    <property type="match status" value="2"/>
</dbReference>
<evidence type="ECO:0000256" key="6">
    <source>
        <dbReference type="ARBA" id="ARBA00022741"/>
    </source>
</evidence>
<comment type="caution">
    <text evidence="15">The sequence shown here is derived from an EMBL/GenBank/DDBJ whole genome shotgun (WGS) entry which is preliminary data.</text>
</comment>
<evidence type="ECO:0000256" key="3">
    <source>
        <dbReference type="ARBA" id="ARBA00022527"/>
    </source>
</evidence>
<dbReference type="EMBL" id="MTYJ01000089">
    <property type="protein sequence ID" value="OQV15399.1"/>
    <property type="molecule type" value="Genomic_DNA"/>
</dbReference>
<dbReference type="PANTHER" id="PTHR24356">
    <property type="entry name" value="SERINE/THREONINE-PROTEIN KINASE"/>
    <property type="match status" value="1"/>
</dbReference>
<evidence type="ECO:0000256" key="5">
    <source>
        <dbReference type="ARBA" id="ARBA00022679"/>
    </source>
</evidence>
<dbReference type="PROSITE" id="PS51285">
    <property type="entry name" value="AGC_KINASE_CTER"/>
    <property type="match status" value="1"/>
</dbReference>
<comment type="similarity">
    <text evidence="1">Belongs to the protein kinase superfamily. AGC Ser/Thr protein kinase family.</text>
</comment>
<dbReference type="GO" id="GO:0043065">
    <property type="term" value="P:positive regulation of apoptotic process"/>
    <property type="evidence" value="ECO:0007669"/>
    <property type="project" value="TreeGrafter"/>
</dbReference>
<dbReference type="GO" id="GO:0005524">
    <property type="term" value="F:ATP binding"/>
    <property type="evidence" value="ECO:0007669"/>
    <property type="project" value="UniProtKB-UniRule"/>
</dbReference>
<comment type="catalytic activity">
    <reaction evidence="9">
        <text>L-threonyl-[protein] + ATP = O-phospho-L-threonyl-[protein] + ADP + H(+)</text>
        <dbReference type="Rhea" id="RHEA:46608"/>
        <dbReference type="Rhea" id="RHEA-COMP:11060"/>
        <dbReference type="Rhea" id="RHEA-COMP:11605"/>
        <dbReference type="ChEBI" id="CHEBI:15378"/>
        <dbReference type="ChEBI" id="CHEBI:30013"/>
        <dbReference type="ChEBI" id="CHEBI:30616"/>
        <dbReference type="ChEBI" id="CHEBI:61977"/>
        <dbReference type="ChEBI" id="CHEBI:456216"/>
        <dbReference type="EC" id="2.7.11.1"/>
    </reaction>
</comment>
<dbReference type="Gene3D" id="3.30.200.20">
    <property type="entry name" value="Phosphorylase Kinase, domain 1"/>
    <property type="match status" value="2"/>
</dbReference>
<feature type="region of interest" description="Disordered" evidence="12">
    <location>
        <begin position="202"/>
        <end position="247"/>
    </location>
</feature>
<accession>A0A1W0WJP3</accession>
<dbReference type="SMART" id="SM00133">
    <property type="entry name" value="S_TK_X"/>
    <property type="match status" value="1"/>
</dbReference>
<feature type="region of interest" description="Disordered" evidence="12">
    <location>
        <begin position="339"/>
        <end position="385"/>
    </location>
</feature>
<dbReference type="GO" id="GO:0035329">
    <property type="term" value="P:hippo signaling"/>
    <property type="evidence" value="ECO:0007669"/>
    <property type="project" value="TreeGrafter"/>
</dbReference>
<feature type="compositionally biased region" description="Polar residues" evidence="12">
    <location>
        <begin position="782"/>
        <end position="792"/>
    </location>
</feature>
<dbReference type="PANTHER" id="PTHR24356:SF418">
    <property type="entry name" value="SERINE_THREONINE-PROTEIN KINASE WARTS"/>
    <property type="match status" value="1"/>
</dbReference>
<dbReference type="OrthoDB" id="3638488at2759"/>
<feature type="region of interest" description="Disordered" evidence="12">
    <location>
        <begin position="768"/>
        <end position="792"/>
    </location>
</feature>
<dbReference type="EC" id="2.7.11.1" evidence="2"/>
<dbReference type="GO" id="GO:0007010">
    <property type="term" value="P:cytoskeleton organization"/>
    <property type="evidence" value="ECO:0007669"/>
    <property type="project" value="UniProtKB-ARBA"/>
</dbReference>
<dbReference type="InterPro" id="IPR011009">
    <property type="entry name" value="Kinase-like_dom_sf"/>
</dbReference>
<evidence type="ECO:0000256" key="4">
    <source>
        <dbReference type="ARBA" id="ARBA00022553"/>
    </source>
</evidence>
<feature type="region of interest" description="Disordered" evidence="12">
    <location>
        <begin position="412"/>
        <end position="497"/>
    </location>
</feature>
<evidence type="ECO:0000256" key="2">
    <source>
        <dbReference type="ARBA" id="ARBA00012513"/>
    </source>
</evidence>
<keyword evidence="4" id="KW-0597">Phosphoprotein</keyword>
<dbReference type="InterPro" id="IPR017441">
    <property type="entry name" value="Protein_kinase_ATP_BS"/>
</dbReference>
<dbReference type="InterPro" id="IPR050236">
    <property type="entry name" value="Ser_Thr_kinase_AGC"/>
</dbReference>
<feature type="region of interest" description="Disordered" evidence="12">
    <location>
        <begin position="950"/>
        <end position="980"/>
    </location>
</feature>
<evidence type="ECO:0000256" key="11">
    <source>
        <dbReference type="PROSITE-ProRule" id="PRU10141"/>
    </source>
</evidence>
<dbReference type="SUPFAM" id="SSF56112">
    <property type="entry name" value="Protein kinase-like (PK-like)"/>
    <property type="match status" value="1"/>
</dbReference>
<dbReference type="FunFam" id="1.10.510.10:FF:000024">
    <property type="entry name" value="Probable serine/threonine-protein kinase cot-1"/>
    <property type="match status" value="1"/>
</dbReference>
<keyword evidence="16" id="KW-1185">Reference proteome</keyword>
<feature type="domain" description="AGC-kinase C-terminal" evidence="14">
    <location>
        <begin position="919"/>
        <end position="1000"/>
    </location>
</feature>
<organism evidence="15 16">
    <name type="scientific">Hypsibius exemplaris</name>
    <name type="common">Freshwater tardigrade</name>
    <dbReference type="NCBI Taxonomy" id="2072580"/>
    <lineage>
        <taxon>Eukaryota</taxon>
        <taxon>Metazoa</taxon>
        <taxon>Ecdysozoa</taxon>
        <taxon>Tardigrada</taxon>
        <taxon>Eutardigrada</taxon>
        <taxon>Parachela</taxon>
        <taxon>Hypsibioidea</taxon>
        <taxon>Hypsibiidae</taxon>
        <taxon>Hypsibius</taxon>
    </lineage>
</organism>
<dbReference type="SMART" id="SM00220">
    <property type="entry name" value="S_TKc"/>
    <property type="match status" value="1"/>
</dbReference>
<keyword evidence="6 11" id="KW-0547">Nucleotide-binding</keyword>
<evidence type="ECO:0000259" key="14">
    <source>
        <dbReference type="PROSITE" id="PS51285"/>
    </source>
</evidence>
<comment type="catalytic activity">
    <reaction evidence="10">
        <text>L-seryl-[protein] + ATP = O-phospho-L-seryl-[protein] + ADP + H(+)</text>
        <dbReference type="Rhea" id="RHEA:17989"/>
        <dbReference type="Rhea" id="RHEA-COMP:9863"/>
        <dbReference type="Rhea" id="RHEA-COMP:11604"/>
        <dbReference type="ChEBI" id="CHEBI:15378"/>
        <dbReference type="ChEBI" id="CHEBI:29999"/>
        <dbReference type="ChEBI" id="CHEBI:30616"/>
        <dbReference type="ChEBI" id="CHEBI:83421"/>
        <dbReference type="ChEBI" id="CHEBI:456216"/>
        <dbReference type="EC" id="2.7.11.1"/>
    </reaction>
</comment>
<keyword evidence="7 15" id="KW-0418">Kinase</keyword>
<dbReference type="GO" id="GO:0046620">
    <property type="term" value="P:regulation of organ growth"/>
    <property type="evidence" value="ECO:0007669"/>
    <property type="project" value="TreeGrafter"/>
</dbReference>
<feature type="region of interest" description="Disordered" evidence="12">
    <location>
        <begin position="263"/>
        <end position="286"/>
    </location>
</feature>
<evidence type="ECO:0000313" key="15">
    <source>
        <dbReference type="EMBL" id="OQV15399.1"/>
    </source>
</evidence>